<evidence type="ECO:0000313" key="13">
    <source>
        <dbReference type="Proteomes" id="UP001230156"/>
    </source>
</evidence>
<gene>
    <name evidence="11" type="primary">aroK</name>
    <name evidence="12" type="ORF">Q8A70_15075</name>
</gene>
<evidence type="ECO:0000256" key="9">
    <source>
        <dbReference type="ARBA" id="ARBA00023141"/>
    </source>
</evidence>
<keyword evidence="5 11" id="KW-0808">Transferase</keyword>
<dbReference type="CDD" id="cd00464">
    <property type="entry name" value="SK"/>
    <property type="match status" value="1"/>
</dbReference>
<feature type="binding site" evidence="11">
    <location>
        <position position="43"/>
    </location>
    <ligand>
        <name>substrate</name>
    </ligand>
</feature>
<comment type="caution">
    <text evidence="12">The sequence shown here is derived from an EMBL/GenBank/DDBJ whole genome shotgun (WGS) entry which is preliminary data.</text>
</comment>
<accession>A0ABU0YMQ9</accession>
<feature type="binding site" evidence="11">
    <location>
        <position position="146"/>
    </location>
    <ligand>
        <name>substrate</name>
    </ligand>
</feature>
<evidence type="ECO:0000256" key="2">
    <source>
        <dbReference type="ARBA" id="ARBA00006997"/>
    </source>
</evidence>
<comment type="similarity">
    <text evidence="2 11">Belongs to the shikimate kinase family.</text>
</comment>
<dbReference type="PANTHER" id="PTHR21087">
    <property type="entry name" value="SHIKIMATE KINASE"/>
    <property type="match status" value="1"/>
</dbReference>
<feature type="binding site" evidence="11">
    <location>
        <position position="67"/>
    </location>
    <ligand>
        <name>substrate</name>
    </ligand>
</feature>
<comment type="pathway">
    <text evidence="1 11">Metabolic intermediate biosynthesis; chorismate biosynthesis; chorismate from D-erythrose 4-phosphate and phosphoenolpyruvate: step 5/7.</text>
</comment>
<evidence type="ECO:0000256" key="10">
    <source>
        <dbReference type="ARBA" id="ARBA00048567"/>
    </source>
</evidence>
<evidence type="ECO:0000256" key="7">
    <source>
        <dbReference type="ARBA" id="ARBA00022777"/>
    </source>
</evidence>
<proteinExistence type="inferred from homology"/>
<feature type="binding site" evidence="11">
    <location>
        <position position="25"/>
    </location>
    <ligand>
        <name>Mg(2+)</name>
        <dbReference type="ChEBI" id="CHEBI:18420"/>
    </ligand>
</feature>
<keyword evidence="11" id="KW-0460">Magnesium</keyword>
<dbReference type="NCBIfam" id="NF010552">
    <property type="entry name" value="PRK13946.1"/>
    <property type="match status" value="1"/>
</dbReference>
<evidence type="ECO:0000256" key="3">
    <source>
        <dbReference type="ARBA" id="ARBA00012154"/>
    </source>
</evidence>
<comment type="function">
    <text evidence="11">Catalyzes the specific phosphorylation of the 3-hydroxyl group of shikimic acid using ATP as a cosubstrate.</text>
</comment>
<keyword evidence="8 11" id="KW-0067">ATP-binding</keyword>
<dbReference type="Pfam" id="PF01202">
    <property type="entry name" value="SKI"/>
    <property type="match status" value="1"/>
</dbReference>
<protein>
    <recommendedName>
        <fullName evidence="3 11">Shikimate kinase</fullName>
        <shortName evidence="11">SK</shortName>
        <ecNumber evidence="3 11">2.7.1.71</ecNumber>
    </recommendedName>
</protein>
<organism evidence="12 13">
    <name type="scientific">Dongia sedimenti</name>
    <dbReference type="NCBI Taxonomy" id="3064282"/>
    <lineage>
        <taxon>Bacteria</taxon>
        <taxon>Pseudomonadati</taxon>
        <taxon>Pseudomonadota</taxon>
        <taxon>Alphaproteobacteria</taxon>
        <taxon>Rhodospirillales</taxon>
        <taxon>Dongiaceae</taxon>
        <taxon>Dongia</taxon>
    </lineage>
</organism>
<feature type="binding site" evidence="11">
    <location>
        <position position="89"/>
    </location>
    <ligand>
        <name>substrate</name>
    </ligand>
</feature>
<evidence type="ECO:0000313" key="12">
    <source>
        <dbReference type="EMBL" id="MDQ7249007.1"/>
    </source>
</evidence>
<dbReference type="Gene3D" id="3.40.50.300">
    <property type="entry name" value="P-loop containing nucleotide triphosphate hydrolases"/>
    <property type="match status" value="1"/>
</dbReference>
<keyword evidence="9 11" id="KW-0057">Aromatic amino acid biosynthesis</keyword>
<sequence length="188" mass="20629">MNKAIPGGNLDRSIVLVGLMGAGKSCIGKRLAQHFGLPFVDADREIEAAAGCSISDIFEVHGEQAFRDGERRVIARLLSNPVHVMATGGGAFMDPQTRKMIKEKATSIWLRAELEQLLKRVGRRNDRPLLKNVDQRAKLTELMDLRYPVYAEADVTVDSADGPPEMTMDRVLDALDAYLHPSQSGAAE</sequence>
<comment type="catalytic activity">
    <reaction evidence="10 11">
        <text>shikimate + ATP = 3-phosphoshikimate + ADP + H(+)</text>
        <dbReference type="Rhea" id="RHEA:13121"/>
        <dbReference type="ChEBI" id="CHEBI:15378"/>
        <dbReference type="ChEBI" id="CHEBI:30616"/>
        <dbReference type="ChEBI" id="CHEBI:36208"/>
        <dbReference type="ChEBI" id="CHEBI:145989"/>
        <dbReference type="ChEBI" id="CHEBI:456216"/>
        <dbReference type="EC" id="2.7.1.71"/>
    </reaction>
</comment>
<keyword evidence="13" id="KW-1185">Reference proteome</keyword>
<dbReference type="InterPro" id="IPR023000">
    <property type="entry name" value="Shikimate_kinase_CS"/>
</dbReference>
<keyword evidence="11" id="KW-0963">Cytoplasm</keyword>
<reference evidence="13" key="1">
    <citation type="submission" date="2023-08" db="EMBL/GenBank/DDBJ databases">
        <title>Rhodospirillaceae gen. nov., a novel taxon isolated from the Yangtze River Yuezi River estuary sludge.</title>
        <authorList>
            <person name="Ruan L."/>
        </authorList>
    </citation>
    <scope>NUCLEOTIDE SEQUENCE [LARGE SCALE GENOMIC DNA]</scope>
    <source>
        <strain evidence="13">R-7</strain>
    </source>
</reference>
<dbReference type="Proteomes" id="UP001230156">
    <property type="component" value="Unassembled WGS sequence"/>
</dbReference>
<feature type="binding site" evidence="11">
    <location>
        <position position="127"/>
    </location>
    <ligand>
        <name>ATP</name>
        <dbReference type="ChEBI" id="CHEBI:30616"/>
    </ligand>
</feature>
<evidence type="ECO:0000256" key="11">
    <source>
        <dbReference type="HAMAP-Rule" id="MF_00109"/>
    </source>
</evidence>
<keyword evidence="11" id="KW-0479">Metal-binding</keyword>
<dbReference type="PRINTS" id="PR01100">
    <property type="entry name" value="SHIKIMTKNASE"/>
</dbReference>
<dbReference type="GO" id="GO:0004765">
    <property type="term" value="F:shikimate kinase activity"/>
    <property type="evidence" value="ECO:0007669"/>
    <property type="project" value="UniProtKB-EC"/>
</dbReference>
<comment type="caution">
    <text evidence="11">Lacks conserved residue(s) required for the propagation of feature annotation.</text>
</comment>
<evidence type="ECO:0000256" key="4">
    <source>
        <dbReference type="ARBA" id="ARBA00022605"/>
    </source>
</evidence>
<dbReference type="InterPro" id="IPR027417">
    <property type="entry name" value="P-loop_NTPase"/>
</dbReference>
<comment type="subcellular location">
    <subcellularLocation>
        <location evidence="11">Cytoplasm</location>
    </subcellularLocation>
</comment>
<dbReference type="EC" id="2.7.1.71" evidence="3 11"/>
<keyword evidence="6 11" id="KW-0547">Nucleotide-binding</keyword>
<comment type="subunit">
    <text evidence="11">Monomer.</text>
</comment>
<dbReference type="PANTHER" id="PTHR21087:SF16">
    <property type="entry name" value="SHIKIMATE KINASE 1, CHLOROPLASTIC"/>
    <property type="match status" value="1"/>
</dbReference>
<evidence type="ECO:0000256" key="1">
    <source>
        <dbReference type="ARBA" id="ARBA00004842"/>
    </source>
</evidence>
<dbReference type="InterPro" id="IPR000623">
    <property type="entry name" value="Shikimate_kinase/TSH1"/>
</dbReference>
<dbReference type="HAMAP" id="MF_00109">
    <property type="entry name" value="Shikimate_kinase"/>
    <property type="match status" value="1"/>
</dbReference>
<keyword evidence="4 11" id="KW-0028">Amino-acid biosynthesis</keyword>
<evidence type="ECO:0000256" key="6">
    <source>
        <dbReference type="ARBA" id="ARBA00022741"/>
    </source>
</evidence>
<evidence type="ECO:0000256" key="8">
    <source>
        <dbReference type="ARBA" id="ARBA00022840"/>
    </source>
</evidence>
<keyword evidence="7 11" id="KW-0418">Kinase</keyword>
<dbReference type="SUPFAM" id="SSF52540">
    <property type="entry name" value="P-loop containing nucleoside triphosphate hydrolases"/>
    <property type="match status" value="1"/>
</dbReference>
<evidence type="ECO:0000256" key="5">
    <source>
        <dbReference type="ARBA" id="ARBA00022679"/>
    </source>
</evidence>
<dbReference type="InterPro" id="IPR031322">
    <property type="entry name" value="Shikimate/glucono_kinase"/>
</dbReference>
<feature type="binding site" evidence="11">
    <location>
        <begin position="21"/>
        <end position="26"/>
    </location>
    <ligand>
        <name>ATP</name>
        <dbReference type="ChEBI" id="CHEBI:30616"/>
    </ligand>
</feature>
<comment type="cofactor">
    <cofactor evidence="11">
        <name>Mg(2+)</name>
        <dbReference type="ChEBI" id="CHEBI:18420"/>
    </cofactor>
    <text evidence="11">Binds 1 Mg(2+) ion per subunit.</text>
</comment>
<dbReference type="RefSeq" id="WP_379956507.1">
    <property type="nucleotide sequence ID" value="NZ_JAUYVI010000004.1"/>
</dbReference>
<dbReference type="PROSITE" id="PS01128">
    <property type="entry name" value="SHIKIMATE_KINASE"/>
    <property type="match status" value="1"/>
</dbReference>
<dbReference type="EMBL" id="JAUYVI010000004">
    <property type="protein sequence ID" value="MDQ7249007.1"/>
    <property type="molecule type" value="Genomic_DNA"/>
</dbReference>
<name>A0ABU0YMQ9_9PROT</name>